<evidence type="ECO:0000313" key="3">
    <source>
        <dbReference type="Proteomes" id="UP000195402"/>
    </source>
</evidence>
<dbReference type="Pfam" id="PF04759">
    <property type="entry name" value="DUF617"/>
    <property type="match status" value="1"/>
</dbReference>
<dbReference type="InterPro" id="IPR006460">
    <property type="entry name" value="MIZ1-like_pln"/>
</dbReference>
<dbReference type="AlphaFoldDB" id="A0A200QYL5"/>
<comment type="caution">
    <text evidence="2">The sequence shown here is derived from an EMBL/GenBank/DDBJ whole genome shotgun (WGS) entry which is preliminary data.</text>
</comment>
<dbReference type="PANTHER" id="PTHR31276:SF6">
    <property type="entry name" value="PROTEIN MIZU-KUSSEI 1"/>
    <property type="match status" value="1"/>
</dbReference>
<keyword evidence="3" id="KW-1185">Reference proteome</keyword>
<evidence type="ECO:0008006" key="4">
    <source>
        <dbReference type="Google" id="ProtNLM"/>
    </source>
</evidence>
<feature type="compositionally biased region" description="Pro residues" evidence="1">
    <location>
        <begin position="33"/>
        <end position="44"/>
    </location>
</feature>
<organism evidence="2 3">
    <name type="scientific">Macleaya cordata</name>
    <name type="common">Five-seeded plume-poppy</name>
    <name type="synonym">Bocconia cordata</name>
    <dbReference type="NCBI Taxonomy" id="56857"/>
    <lineage>
        <taxon>Eukaryota</taxon>
        <taxon>Viridiplantae</taxon>
        <taxon>Streptophyta</taxon>
        <taxon>Embryophyta</taxon>
        <taxon>Tracheophyta</taxon>
        <taxon>Spermatophyta</taxon>
        <taxon>Magnoliopsida</taxon>
        <taxon>Ranunculales</taxon>
        <taxon>Papaveraceae</taxon>
        <taxon>Papaveroideae</taxon>
        <taxon>Macleaya</taxon>
    </lineage>
</organism>
<evidence type="ECO:0000313" key="2">
    <source>
        <dbReference type="EMBL" id="OVA15564.1"/>
    </source>
</evidence>
<dbReference type="STRING" id="56857.A0A200QYL5"/>
<gene>
    <name evidence="2" type="ORF">BVC80_9033g33</name>
</gene>
<feature type="compositionally biased region" description="Low complexity" evidence="1">
    <location>
        <begin position="9"/>
        <end position="32"/>
    </location>
</feature>
<sequence length="236" mass="26195">MDEKVVPEYYPSYNDNNNNKDSNPNKYSLQPPRQLPPPPPAPPVVPLKSVVTGTFYGHRKGHICFCIQKDRLNYAKPPLLLELSIPTDDLVKEMQRELVRIVLECDSSSNKSSCRLLSIPIWTMYVNGRKVGFAARRRPTDKDRLILKTMQSTTVGAGVIPKELATMESSHYPHHQGGGGADDGGGSGAGDGDELIFMRANYKRVVGSFDTESFHLTNPDGCLSSQELSVFLMRSR</sequence>
<dbReference type="InParanoid" id="A0A200QYL5"/>
<dbReference type="EMBL" id="MVGT01000753">
    <property type="protein sequence ID" value="OVA15564.1"/>
    <property type="molecule type" value="Genomic_DNA"/>
</dbReference>
<dbReference type="Proteomes" id="UP000195402">
    <property type="component" value="Unassembled WGS sequence"/>
</dbReference>
<evidence type="ECO:0000256" key="1">
    <source>
        <dbReference type="SAM" id="MobiDB-lite"/>
    </source>
</evidence>
<dbReference type="NCBIfam" id="TIGR01570">
    <property type="entry name" value="A_thal_3588"/>
    <property type="match status" value="1"/>
</dbReference>
<dbReference type="PANTHER" id="PTHR31276">
    <property type="match status" value="1"/>
</dbReference>
<proteinExistence type="predicted"/>
<protein>
    <recommendedName>
        <fullName evidence="4">Protein MIZU-KUSSEI 1</fullName>
    </recommendedName>
</protein>
<name>A0A200QYL5_MACCD</name>
<dbReference type="GO" id="GO:0010274">
    <property type="term" value="P:hydrotropism"/>
    <property type="evidence" value="ECO:0007669"/>
    <property type="project" value="InterPro"/>
</dbReference>
<dbReference type="OMA" id="MESSHYP"/>
<reference evidence="2 3" key="1">
    <citation type="journal article" date="2017" name="Mol. Plant">
        <title>The Genome of Medicinal Plant Macleaya cordata Provides New Insights into Benzylisoquinoline Alkaloids Metabolism.</title>
        <authorList>
            <person name="Liu X."/>
            <person name="Liu Y."/>
            <person name="Huang P."/>
            <person name="Ma Y."/>
            <person name="Qing Z."/>
            <person name="Tang Q."/>
            <person name="Cao H."/>
            <person name="Cheng P."/>
            <person name="Zheng Y."/>
            <person name="Yuan Z."/>
            <person name="Zhou Y."/>
            <person name="Liu J."/>
            <person name="Tang Z."/>
            <person name="Zhuo Y."/>
            <person name="Zhang Y."/>
            <person name="Yu L."/>
            <person name="Huang J."/>
            <person name="Yang P."/>
            <person name="Peng Q."/>
            <person name="Zhang J."/>
            <person name="Jiang W."/>
            <person name="Zhang Z."/>
            <person name="Lin K."/>
            <person name="Ro D.K."/>
            <person name="Chen X."/>
            <person name="Xiong X."/>
            <person name="Shang Y."/>
            <person name="Huang S."/>
            <person name="Zeng J."/>
        </authorList>
    </citation>
    <scope>NUCLEOTIDE SEQUENCE [LARGE SCALE GENOMIC DNA]</scope>
    <source>
        <strain evidence="3">cv. BLH2017</strain>
        <tissue evidence="2">Root</tissue>
    </source>
</reference>
<dbReference type="OrthoDB" id="774785at2759"/>
<accession>A0A200QYL5</accession>
<feature type="region of interest" description="Disordered" evidence="1">
    <location>
        <begin position="1"/>
        <end position="44"/>
    </location>
</feature>